<evidence type="ECO:0000256" key="4">
    <source>
        <dbReference type="ARBA" id="ARBA00023157"/>
    </source>
</evidence>
<dbReference type="SUPFAM" id="SSF57277">
    <property type="entry name" value="Granulin repeat"/>
    <property type="match status" value="1"/>
</dbReference>
<keyword evidence="8" id="KW-1185">Reference proteome</keyword>
<dbReference type="GO" id="GO:0005576">
    <property type="term" value="C:extracellular region"/>
    <property type="evidence" value="ECO:0007669"/>
    <property type="project" value="UniProtKB-SubCell"/>
</dbReference>
<dbReference type="Gene3D" id="2.10.25.160">
    <property type="entry name" value="Granulin"/>
    <property type="match status" value="1"/>
</dbReference>
<proteinExistence type="inferred from homology"/>
<comment type="caution">
    <text evidence="7">The sequence shown here is derived from an EMBL/GenBank/DDBJ whole genome shotgun (WGS) entry which is preliminary data.</text>
</comment>
<dbReference type="PROSITE" id="PS00799">
    <property type="entry name" value="GRANULINS"/>
    <property type="match status" value="1"/>
</dbReference>
<dbReference type="Proteomes" id="UP001328107">
    <property type="component" value="Unassembled WGS sequence"/>
</dbReference>
<evidence type="ECO:0000256" key="5">
    <source>
        <dbReference type="SAM" id="SignalP"/>
    </source>
</evidence>
<comment type="subcellular location">
    <subcellularLocation>
        <location evidence="1">Secreted</location>
    </subcellularLocation>
</comment>
<accession>A0AAN4Z0E8</accession>
<dbReference type="PANTHER" id="PTHR12274:SF3">
    <property type="entry name" value="PROGRANULIN"/>
    <property type="match status" value="1"/>
</dbReference>
<feature type="signal peptide" evidence="5">
    <location>
        <begin position="1"/>
        <end position="19"/>
    </location>
</feature>
<dbReference type="PANTHER" id="PTHR12274">
    <property type="entry name" value="GRANULIN"/>
    <property type="match status" value="1"/>
</dbReference>
<evidence type="ECO:0000313" key="7">
    <source>
        <dbReference type="EMBL" id="GMR31733.1"/>
    </source>
</evidence>
<dbReference type="SMART" id="SM00277">
    <property type="entry name" value="GRAN"/>
    <property type="match status" value="1"/>
</dbReference>
<evidence type="ECO:0000256" key="1">
    <source>
        <dbReference type="ARBA" id="ARBA00004613"/>
    </source>
</evidence>
<protein>
    <recommendedName>
        <fullName evidence="6">Granulins domain-containing protein</fullName>
    </recommendedName>
</protein>
<keyword evidence="3" id="KW-0964">Secreted</keyword>
<comment type="similarity">
    <text evidence="2">Belongs to the granulin family.</text>
</comment>
<name>A0AAN4Z0E8_9BILA</name>
<keyword evidence="5" id="KW-0732">Signal</keyword>
<dbReference type="AlphaFoldDB" id="A0AAN4Z0E8"/>
<dbReference type="Pfam" id="PF00396">
    <property type="entry name" value="Granulin"/>
    <property type="match status" value="1"/>
</dbReference>
<evidence type="ECO:0000259" key="6">
    <source>
        <dbReference type="PROSITE" id="PS00799"/>
    </source>
</evidence>
<organism evidence="7 8">
    <name type="scientific">Pristionchus mayeri</name>
    <dbReference type="NCBI Taxonomy" id="1317129"/>
    <lineage>
        <taxon>Eukaryota</taxon>
        <taxon>Metazoa</taxon>
        <taxon>Ecdysozoa</taxon>
        <taxon>Nematoda</taxon>
        <taxon>Chromadorea</taxon>
        <taxon>Rhabditida</taxon>
        <taxon>Rhabditina</taxon>
        <taxon>Diplogasteromorpha</taxon>
        <taxon>Diplogasteroidea</taxon>
        <taxon>Neodiplogasteridae</taxon>
        <taxon>Pristionchus</taxon>
    </lineage>
</organism>
<keyword evidence="4" id="KW-1015">Disulfide bond</keyword>
<dbReference type="InterPro" id="IPR037277">
    <property type="entry name" value="Granulin_sf"/>
</dbReference>
<feature type="non-terminal residue" evidence="7">
    <location>
        <position position="1"/>
    </location>
</feature>
<reference evidence="8" key="1">
    <citation type="submission" date="2022-10" db="EMBL/GenBank/DDBJ databases">
        <title>Genome assembly of Pristionchus species.</title>
        <authorList>
            <person name="Yoshida K."/>
            <person name="Sommer R.J."/>
        </authorList>
    </citation>
    <scope>NUCLEOTIDE SEQUENCE [LARGE SCALE GENOMIC DNA]</scope>
    <source>
        <strain evidence="8">RS5460</strain>
    </source>
</reference>
<dbReference type="InterPro" id="IPR000118">
    <property type="entry name" value="Granulin"/>
</dbReference>
<evidence type="ECO:0000256" key="3">
    <source>
        <dbReference type="ARBA" id="ARBA00022525"/>
    </source>
</evidence>
<dbReference type="InterPro" id="IPR039036">
    <property type="entry name" value="Granulin_fam"/>
</dbReference>
<feature type="chain" id="PRO_5043050680" description="Granulins domain-containing protein" evidence="5">
    <location>
        <begin position="20"/>
        <end position="95"/>
    </location>
</feature>
<evidence type="ECO:0000313" key="8">
    <source>
        <dbReference type="Proteomes" id="UP001328107"/>
    </source>
</evidence>
<sequence length="95" mass="9919">RISILMIACIALSLSSSDSNSVCPDPRFLCPGKATCCIGPSGSWGCCPYAAATCCEDGLHCCPFGMTCSGSFCMHSSQNNSMEALDQLPAQQISE</sequence>
<dbReference type="EMBL" id="BTRK01000001">
    <property type="protein sequence ID" value="GMR31733.1"/>
    <property type="molecule type" value="Genomic_DNA"/>
</dbReference>
<gene>
    <name evidence="7" type="ORF">PMAYCL1PPCAC_01928</name>
</gene>
<feature type="domain" description="Granulins" evidence="6">
    <location>
        <begin position="55"/>
        <end position="68"/>
    </location>
</feature>
<evidence type="ECO:0000256" key="2">
    <source>
        <dbReference type="ARBA" id="ARBA00010093"/>
    </source>
</evidence>